<evidence type="ECO:0000313" key="2">
    <source>
        <dbReference type="EMBL" id="KAF5725068.1"/>
    </source>
</evidence>
<dbReference type="Pfam" id="PF01593">
    <property type="entry name" value="Amino_oxidase"/>
    <property type="match status" value="2"/>
</dbReference>
<dbReference type="InterPro" id="IPR050281">
    <property type="entry name" value="Flavin_monoamine_oxidase"/>
</dbReference>
<gene>
    <name evidence="2" type="ORF">FMUND_162</name>
</gene>
<feature type="domain" description="Amine oxidase" evidence="1">
    <location>
        <begin position="310"/>
        <end position="610"/>
    </location>
</feature>
<evidence type="ECO:0000259" key="1">
    <source>
        <dbReference type="Pfam" id="PF01593"/>
    </source>
</evidence>
<dbReference type="InterPro" id="IPR036188">
    <property type="entry name" value="FAD/NAD-bd_sf"/>
</dbReference>
<dbReference type="Gene3D" id="3.90.660.10">
    <property type="match status" value="1"/>
</dbReference>
<proteinExistence type="predicted"/>
<name>A0A8H6DPL3_9HYPO</name>
<dbReference type="SUPFAM" id="SSF54373">
    <property type="entry name" value="FAD-linked reductases, C-terminal domain"/>
    <property type="match status" value="1"/>
</dbReference>
<dbReference type="Proteomes" id="UP000544331">
    <property type="component" value="Unassembled WGS sequence"/>
</dbReference>
<reference evidence="2 3" key="1">
    <citation type="submission" date="2020-05" db="EMBL/GenBank/DDBJ databases">
        <title>Identification and distribution of gene clusters putatively required for synthesis of sphingolipid metabolism inhibitors in phylogenetically diverse species of the filamentous fungus Fusarium.</title>
        <authorList>
            <person name="Kim H.-S."/>
            <person name="Busman M."/>
            <person name="Brown D.W."/>
            <person name="Divon H."/>
            <person name="Uhlig S."/>
            <person name="Proctor R.H."/>
        </authorList>
    </citation>
    <scope>NUCLEOTIDE SEQUENCE [LARGE SCALE GENOMIC DNA]</scope>
    <source>
        <strain evidence="2 3">NRRL 66235</strain>
    </source>
</reference>
<dbReference type="Gene3D" id="3.50.50.60">
    <property type="entry name" value="FAD/NAD(P)-binding domain"/>
    <property type="match status" value="1"/>
</dbReference>
<organism evidence="2 3">
    <name type="scientific">Fusarium mundagurra</name>
    <dbReference type="NCBI Taxonomy" id="1567541"/>
    <lineage>
        <taxon>Eukaryota</taxon>
        <taxon>Fungi</taxon>
        <taxon>Dikarya</taxon>
        <taxon>Ascomycota</taxon>
        <taxon>Pezizomycotina</taxon>
        <taxon>Sordariomycetes</taxon>
        <taxon>Hypocreomycetidae</taxon>
        <taxon>Hypocreales</taxon>
        <taxon>Nectriaceae</taxon>
        <taxon>Fusarium</taxon>
        <taxon>Fusarium fujikuroi species complex</taxon>
    </lineage>
</organism>
<dbReference type="PANTHER" id="PTHR10742">
    <property type="entry name" value="FLAVIN MONOAMINE OXIDASE"/>
    <property type="match status" value="1"/>
</dbReference>
<dbReference type="PANTHER" id="PTHR10742:SF342">
    <property type="entry name" value="AMINE OXIDASE"/>
    <property type="match status" value="1"/>
</dbReference>
<evidence type="ECO:0000313" key="3">
    <source>
        <dbReference type="Proteomes" id="UP000544331"/>
    </source>
</evidence>
<dbReference type="Gene3D" id="1.20.1440.240">
    <property type="match status" value="1"/>
</dbReference>
<dbReference type="OrthoDB" id="7777654at2759"/>
<dbReference type="EMBL" id="JAAOAN010000016">
    <property type="protein sequence ID" value="KAF5725068.1"/>
    <property type="molecule type" value="Genomic_DNA"/>
</dbReference>
<dbReference type="InterPro" id="IPR002937">
    <property type="entry name" value="Amino_oxidase"/>
</dbReference>
<dbReference type="GO" id="GO:0001716">
    <property type="term" value="F:L-amino-acid oxidase activity"/>
    <property type="evidence" value="ECO:0007669"/>
    <property type="project" value="TreeGrafter"/>
</dbReference>
<keyword evidence="3" id="KW-1185">Reference proteome</keyword>
<sequence>MSVLDLNSDLSIRNQWARQHINRAIRQDWNALLEHSDDSSELGSLPHIPKAAELPRAPAPQKSAPHDHEAQKPRVIKIGVIGAGAAGLFTGLVLDYLNSELKKGSIPLSFEYDIHEAAGPDRVGGRLFTYNFGGQRDTHDYYDVGAMRFPDNPVMKRTFELFGRLGMEKTDLKTNPNAPDGSLIPYYMAPTAPNTNPWCYNDINVWGASYQSVQTSAGTVDPFQLDTDGSIDHRLLKVGPDEVVKANIEPLRQALKEDAEKTPPGDKGWKMLMEYDTYSTRQFLGTANPNVKLLKDIPPPPYNYETIEWLETFNGGTDWYDQAHSETVLESLDFEFSPETKWFCVLGGAQQLAKKMEERIASKPSYHNPVAAIRALGKMDVRLDIVAGKRSEYRHYDAVVATTTLGCLGRMDTRQAGLRYPVKQAIRSLGYGQSCKVAIKFSHAWWIHDLKDFNIREAGLGHSDLALRTCVYPSYNIYDPKTKTAVLLCSYTWQQDSDRLGCLMSTNKDHEEKVADEQALKELLLRDLAILHRNTQMGEDELYRLISKSYVDHHAYSWTEDPNTAGAFAFFRPQQFSSMWNRVIQPSGDVIIAGEASSPHHAWVVGALESVVHGLHSWMGTNITLVPELKHARDILEKDERGNPFVGLPPYMDVNISNWHAVMGVVNRDKHLEKIGGSDESKLLSTLLSHFDVEVLKKDIAAR</sequence>
<dbReference type="SUPFAM" id="SSF51905">
    <property type="entry name" value="FAD/NAD(P)-binding domain"/>
    <property type="match status" value="1"/>
</dbReference>
<accession>A0A8H6DPL3</accession>
<protein>
    <submittedName>
        <fullName evidence="2">Amino-acid oxidase</fullName>
    </submittedName>
</protein>
<dbReference type="AlphaFoldDB" id="A0A8H6DPL3"/>
<dbReference type="GO" id="GO:0009063">
    <property type="term" value="P:amino acid catabolic process"/>
    <property type="evidence" value="ECO:0007669"/>
    <property type="project" value="TreeGrafter"/>
</dbReference>
<comment type="caution">
    <text evidence="2">The sequence shown here is derived from an EMBL/GenBank/DDBJ whole genome shotgun (WGS) entry which is preliminary data.</text>
</comment>
<feature type="domain" description="Amine oxidase" evidence="1">
    <location>
        <begin position="121"/>
        <end position="172"/>
    </location>
</feature>